<evidence type="ECO:0000313" key="1">
    <source>
        <dbReference type="EMBL" id="GBF79414.1"/>
    </source>
</evidence>
<dbReference type="OrthoDB" id="424028at2"/>
<dbReference type="RefSeq" id="WP_125061049.1">
    <property type="nucleotide sequence ID" value="NZ_BDQK01000002.1"/>
</dbReference>
<dbReference type="Proteomes" id="UP000287247">
    <property type="component" value="Unassembled WGS sequence"/>
</dbReference>
<protein>
    <submittedName>
        <fullName evidence="1">Secreted protein</fullName>
    </submittedName>
</protein>
<dbReference type="EMBL" id="BDQK01000002">
    <property type="protein sequence ID" value="GBF79414.1"/>
    <property type="molecule type" value="Genomic_DNA"/>
</dbReference>
<comment type="caution">
    <text evidence="1">The sequence shown here is derived from an EMBL/GenBank/DDBJ whole genome shotgun (WGS) entry which is preliminary data.</text>
</comment>
<gene>
    <name evidence="1" type="ORF">AsFPU1_0809</name>
</gene>
<reference evidence="2" key="1">
    <citation type="submission" date="2017-05" db="EMBL/GenBank/DDBJ databases">
        <title>Physiological properties and genetic analysis related to exopolysaccharide production of fresh-water unicellular cyanobacterium Aphanothece sacrum, Suizenji Nori, that has been cultured as a food source in Japan.</title>
        <authorList>
            <person name="Kanesaki Y."/>
            <person name="Yoshikawa S."/>
            <person name="Ohki K."/>
        </authorList>
    </citation>
    <scope>NUCLEOTIDE SEQUENCE [LARGE SCALE GENOMIC DNA]</scope>
    <source>
        <strain evidence="2">FPU1</strain>
    </source>
</reference>
<proteinExistence type="predicted"/>
<keyword evidence="2" id="KW-1185">Reference proteome</keyword>
<dbReference type="Pfam" id="PF11218">
    <property type="entry name" value="DUF3011"/>
    <property type="match status" value="1"/>
</dbReference>
<dbReference type="AlphaFoldDB" id="A0A401IDW8"/>
<evidence type="ECO:0000313" key="2">
    <source>
        <dbReference type="Proteomes" id="UP000287247"/>
    </source>
</evidence>
<name>A0A401IDW8_APHSA</name>
<accession>A0A401IDW8</accession>
<dbReference type="InterPro" id="IPR021381">
    <property type="entry name" value="DUF3011"/>
</dbReference>
<organism evidence="1 2">
    <name type="scientific">Aphanothece sacrum FPU1</name>
    <dbReference type="NCBI Taxonomy" id="1920663"/>
    <lineage>
        <taxon>Bacteria</taxon>
        <taxon>Bacillati</taxon>
        <taxon>Cyanobacteriota</taxon>
        <taxon>Cyanophyceae</taxon>
        <taxon>Oscillatoriophycideae</taxon>
        <taxon>Chroococcales</taxon>
        <taxon>Aphanothecaceae</taxon>
        <taxon>Aphanothece</taxon>
    </lineage>
</organism>
<sequence length="212" mass="23270">MMITRLNQLTLIAGISLGLILQTIPVSAQQNVTCESYKYRYQFCRVNTRGGVRLVRQLSNSSCRQGESWDYDRDGIWVDKGCSAEFSIRGKDTGYDNNNSDYNNNSNSGDGTAAAVVGGALIVGAIAAAISGGSDNNNNNNNNNNSSSGYPTITCNSKDNGYTRCPVDTRRGEVYLQRQLSQAGCWEGDTWGYDREGIWVDKGCRGLFEVRR</sequence>